<keyword evidence="1" id="KW-0812">Transmembrane</keyword>
<protein>
    <submittedName>
        <fullName evidence="2">Uncharacterized protein</fullName>
    </submittedName>
</protein>
<keyword evidence="1" id="KW-0472">Membrane</keyword>
<gene>
    <name evidence="2" type="ORF">Tcan_01324</name>
</gene>
<dbReference type="Proteomes" id="UP000031036">
    <property type="component" value="Unassembled WGS sequence"/>
</dbReference>
<keyword evidence="1" id="KW-1133">Transmembrane helix</keyword>
<organism evidence="2 3">
    <name type="scientific">Toxocara canis</name>
    <name type="common">Canine roundworm</name>
    <dbReference type="NCBI Taxonomy" id="6265"/>
    <lineage>
        <taxon>Eukaryota</taxon>
        <taxon>Metazoa</taxon>
        <taxon>Ecdysozoa</taxon>
        <taxon>Nematoda</taxon>
        <taxon>Chromadorea</taxon>
        <taxon>Rhabditida</taxon>
        <taxon>Spirurina</taxon>
        <taxon>Ascaridomorpha</taxon>
        <taxon>Ascaridoidea</taxon>
        <taxon>Toxocaridae</taxon>
        <taxon>Toxocara</taxon>
    </lineage>
</organism>
<feature type="non-terminal residue" evidence="2">
    <location>
        <position position="149"/>
    </location>
</feature>
<evidence type="ECO:0000313" key="2">
    <source>
        <dbReference type="EMBL" id="KHN72767.1"/>
    </source>
</evidence>
<dbReference type="EMBL" id="JPKZ01003219">
    <property type="protein sequence ID" value="KHN72767.1"/>
    <property type="molecule type" value="Genomic_DNA"/>
</dbReference>
<dbReference type="AlphaFoldDB" id="A0A0B2UUP7"/>
<feature type="transmembrane region" description="Helical" evidence="1">
    <location>
        <begin position="129"/>
        <end position="147"/>
    </location>
</feature>
<keyword evidence="3" id="KW-1185">Reference proteome</keyword>
<comment type="caution">
    <text evidence="2">The sequence shown here is derived from an EMBL/GenBank/DDBJ whole genome shotgun (WGS) entry which is preliminary data.</text>
</comment>
<name>A0A0B2UUP7_TOXCA</name>
<proteinExistence type="predicted"/>
<evidence type="ECO:0000313" key="3">
    <source>
        <dbReference type="Proteomes" id="UP000031036"/>
    </source>
</evidence>
<evidence type="ECO:0000256" key="1">
    <source>
        <dbReference type="SAM" id="Phobius"/>
    </source>
</evidence>
<accession>A0A0B2UUP7</accession>
<reference evidence="2 3" key="1">
    <citation type="submission" date="2014-11" db="EMBL/GenBank/DDBJ databases">
        <title>Genetic blueprint of the zoonotic pathogen Toxocara canis.</title>
        <authorList>
            <person name="Zhu X.-Q."/>
            <person name="Korhonen P.K."/>
            <person name="Cai H."/>
            <person name="Young N.D."/>
            <person name="Nejsum P."/>
            <person name="von Samson-Himmelstjerna G."/>
            <person name="Boag P.R."/>
            <person name="Tan P."/>
            <person name="Li Q."/>
            <person name="Min J."/>
            <person name="Yang Y."/>
            <person name="Wang X."/>
            <person name="Fang X."/>
            <person name="Hall R.S."/>
            <person name="Hofmann A."/>
            <person name="Sternberg P.W."/>
            <person name="Jex A.R."/>
            <person name="Gasser R.B."/>
        </authorList>
    </citation>
    <scope>NUCLEOTIDE SEQUENCE [LARGE SCALE GENOMIC DNA]</scope>
    <source>
        <strain evidence="2">PN_DK_2014</strain>
    </source>
</reference>
<feature type="non-terminal residue" evidence="2">
    <location>
        <position position="1"/>
    </location>
</feature>
<sequence length="149" mass="16663">PNAGCSVVGANGLLICPCKPSTVARNCYLRCLHGRSDGIRCPYDQGTAKCPFYGWTSASCDRIVCSYGTSINDTIYACDFGVVGELCAECAQSLRRWQQFCVKFERSPSDETNKVEHLEDALIKNDTHIYHLLCLIVIIFAIAFFYWSR</sequence>